<keyword evidence="2" id="KW-1003">Cell membrane</keyword>
<evidence type="ECO:0000256" key="8">
    <source>
        <dbReference type="ARBA" id="ARBA00023136"/>
    </source>
</evidence>
<dbReference type="PANTHER" id="PTHR33695">
    <property type="entry name" value="LIPOPROTEIN SIGNAL PEPTIDASE"/>
    <property type="match status" value="1"/>
</dbReference>
<dbReference type="PANTHER" id="PTHR33695:SF1">
    <property type="entry name" value="LIPOPROTEIN SIGNAL PEPTIDASE"/>
    <property type="match status" value="1"/>
</dbReference>
<feature type="transmembrane region" description="Helical" evidence="11">
    <location>
        <begin position="98"/>
        <end position="120"/>
    </location>
</feature>
<comment type="function">
    <text evidence="9">This protein specifically catalyzes the removal of signal peptides from prolipoproteins.</text>
</comment>
<name>A0A1F5HXJ0_9BACT</name>
<dbReference type="InterPro" id="IPR001872">
    <property type="entry name" value="Peptidase_A8"/>
</dbReference>
<evidence type="ECO:0000256" key="9">
    <source>
        <dbReference type="RuleBase" id="RU000594"/>
    </source>
</evidence>
<protein>
    <recommendedName>
        <fullName evidence="9">Lipoprotein signal peptidase</fullName>
        <ecNumber evidence="9">3.4.23.36</ecNumber>
    </recommendedName>
</protein>
<keyword evidence="3 9" id="KW-0645">Protease</keyword>
<comment type="caution">
    <text evidence="12">The sequence shown here is derived from an EMBL/GenBank/DDBJ whole genome shotgun (WGS) entry which is preliminary data.</text>
</comment>
<keyword evidence="5 9" id="KW-0064">Aspartyl protease</keyword>
<dbReference type="STRING" id="1797729.A3A60_00755"/>
<dbReference type="EC" id="3.4.23.36" evidence="9"/>
<comment type="similarity">
    <text evidence="1 10">Belongs to the peptidase A8 family.</text>
</comment>
<feature type="transmembrane region" description="Helical" evidence="11">
    <location>
        <begin position="42"/>
        <end position="60"/>
    </location>
</feature>
<sequence>MKESRLAPLIIFFIILFDQTSKYKMAVSACNRGIAFGVSESAILISVIVLLVIFIIILRAKKQIERIGFLIIFAGGLSNLLDRLVVGCVRDFVKIGSFPTFNFADLAITIGVCILLWGLFSKSFDSGDEV</sequence>
<accession>A0A1F5HXJ0</accession>
<dbReference type="Proteomes" id="UP000179227">
    <property type="component" value="Unassembled WGS sequence"/>
</dbReference>
<evidence type="ECO:0000256" key="11">
    <source>
        <dbReference type="SAM" id="Phobius"/>
    </source>
</evidence>
<gene>
    <name evidence="12" type="ORF">A3A60_00755</name>
</gene>
<dbReference type="EMBL" id="MFBS01000030">
    <property type="protein sequence ID" value="OGE08868.1"/>
    <property type="molecule type" value="Genomic_DNA"/>
</dbReference>
<keyword evidence="4 11" id="KW-0812">Transmembrane</keyword>
<dbReference type="GO" id="GO:0016020">
    <property type="term" value="C:membrane"/>
    <property type="evidence" value="ECO:0007669"/>
    <property type="project" value="InterPro"/>
</dbReference>
<evidence type="ECO:0000256" key="1">
    <source>
        <dbReference type="ARBA" id="ARBA00006139"/>
    </source>
</evidence>
<dbReference type="GO" id="GO:0004190">
    <property type="term" value="F:aspartic-type endopeptidase activity"/>
    <property type="evidence" value="ECO:0007669"/>
    <property type="project" value="UniProtKB-KW"/>
</dbReference>
<evidence type="ECO:0000313" key="12">
    <source>
        <dbReference type="EMBL" id="OGE08868.1"/>
    </source>
</evidence>
<evidence type="ECO:0000256" key="3">
    <source>
        <dbReference type="ARBA" id="ARBA00022670"/>
    </source>
</evidence>
<dbReference type="PROSITE" id="PS00855">
    <property type="entry name" value="SPASE_II"/>
    <property type="match status" value="1"/>
</dbReference>
<evidence type="ECO:0000256" key="10">
    <source>
        <dbReference type="RuleBase" id="RU004181"/>
    </source>
</evidence>
<evidence type="ECO:0000256" key="6">
    <source>
        <dbReference type="ARBA" id="ARBA00022801"/>
    </source>
</evidence>
<organism evidence="12 13">
    <name type="scientific">Candidatus Curtissbacteria bacterium RIFCSPLOWO2_01_FULL_42_26</name>
    <dbReference type="NCBI Taxonomy" id="1797729"/>
    <lineage>
        <taxon>Bacteria</taxon>
        <taxon>Candidatus Curtissiibacteriota</taxon>
    </lineage>
</organism>
<comment type="catalytic activity">
    <reaction evidence="9">
        <text>Release of signal peptides from bacterial membrane prolipoproteins. Hydrolyzes -Xaa-Yaa-Zaa-|-(S,diacylglyceryl)Cys-, in which Xaa is hydrophobic (preferably Leu), and Yaa (Ala or Ser) and Zaa (Gly or Ala) have small, neutral side chains.</text>
        <dbReference type="EC" id="3.4.23.36"/>
    </reaction>
</comment>
<dbReference type="UniPathway" id="UPA00665"/>
<proteinExistence type="inferred from homology"/>
<evidence type="ECO:0000313" key="13">
    <source>
        <dbReference type="Proteomes" id="UP000179227"/>
    </source>
</evidence>
<reference evidence="12 13" key="1">
    <citation type="journal article" date="2016" name="Nat. Commun.">
        <title>Thousands of microbial genomes shed light on interconnected biogeochemical processes in an aquifer system.</title>
        <authorList>
            <person name="Anantharaman K."/>
            <person name="Brown C.T."/>
            <person name="Hug L.A."/>
            <person name="Sharon I."/>
            <person name="Castelle C.J."/>
            <person name="Probst A.J."/>
            <person name="Thomas B.C."/>
            <person name="Singh A."/>
            <person name="Wilkins M.J."/>
            <person name="Karaoz U."/>
            <person name="Brodie E.L."/>
            <person name="Williams K.H."/>
            <person name="Hubbard S.S."/>
            <person name="Banfield J.F."/>
        </authorList>
    </citation>
    <scope>NUCLEOTIDE SEQUENCE [LARGE SCALE GENOMIC DNA]</scope>
</reference>
<dbReference type="NCBIfam" id="TIGR00077">
    <property type="entry name" value="lspA"/>
    <property type="match status" value="1"/>
</dbReference>
<dbReference type="Pfam" id="PF01252">
    <property type="entry name" value="Peptidase_A8"/>
    <property type="match status" value="1"/>
</dbReference>
<evidence type="ECO:0000256" key="4">
    <source>
        <dbReference type="ARBA" id="ARBA00022692"/>
    </source>
</evidence>
<keyword evidence="8 11" id="KW-0472">Membrane</keyword>
<feature type="transmembrane region" description="Helical" evidence="11">
    <location>
        <begin position="67"/>
        <end position="86"/>
    </location>
</feature>
<keyword evidence="7 11" id="KW-1133">Transmembrane helix</keyword>
<evidence type="ECO:0000256" key="7">
    <source>
        <dbReference type="ARBA" id="ARBA00022989"/>
    </source>
</evidence>
<dbReference type="AlphaFoldDB" id="A0A1F5HXJ0"/>
<keyword evidence="6 9" id="KW-0378">Hydrolase</keyword>
<evidence type="ECO:0000256" key="2">
    <source>
        <dbReference type="ARBA" id="ARBA00022475"/>
    </source>
</evidence>
<dbReference type="GO" id="GO:0006508">
    <property type="term" value="P:proteolysis"/>
    <property type="evidence" value="ECO:0007669"/>
    <property type="project" value="UniProtKB-KW"/>
</dbReference>
<evidence type="ECO:0000256" key="5">
    <source>
        <dbReference type="ARBA" id="ARBA00022750"/>
    </source>
</evidence>
<dbReference type="PRINTS" id="PR00781">
    <property type="entry name" value="LIPOSIGPTASE"/>
</dbReference>